<dbReference type="EMBL" id="OE839589">
    <property type="protein sequence ID" value="CAD7587801.1"/>
    <property type="molecule type" value="Genomic_DNA"/>
</dbReference>
<name>A0A7R9PIK7_TIMGE</name>
<sequence length="540" mass="59991">MLRFPFTGTNEDVNTTLYLPFLYLKIATSATGLFSRLYIQAVSRRPIQDTPELHAILFQGLFFVAEWLISSNASRSRISQLVELGLAVELNTTSALANYATEAVVHHQQRSPESFKASNSLTFVAVDWEMFVLFASQVFQHGSIESRKQAYLRRRWQEPNRERGGVEMTVKEERGGEGALEADADCQSPKRFSHFDLVDQTLNFVTHRNWEGLIEEVNPHLRGGRVENHLGKPPPVHPTEIRTSISPSSAVGLNTTSALASYTTEADMIALLTFCGVLTPTFLHPFRSERKTVSDSSLSRLQLDCQLWVETNIFVHVPTHASDTEPTLTDGYAEKCFGAVLFGLSATKRSGADPDGADEIRHNRRQLYKPLIAPCRKKLCMLFPIQVDKQTKVSSGFLVSKRSGVKSQPGVLKAIKVRDGKNKAENLKGPPTPIPPPAQCTLTSFKPKYHHLQPAYYEQIKLLQLYKIKEKPPPVHPTEIRTSISPPSVIELNTTSALANYATEAGGITVPVVDCATGALRAAFTVRNRAILTERLQSVD</sequence>
<organism evidence="1">
    <name type="scientific">Timema genevievae</name>
    <name type="common">Walking stick</name>
    <dbReference type="NCBI Taxonomy" id="629358"/>
    <lineage>
        <taxon>Eukaryota</taxon>
        <taxon>Metazoa</taxon>
        <taxon>Ecdysozoa</taxon>
        <taxon>Arthropoda</taxon>
        <taxon>Hexapoda</taxon>
        <taxon>Insecta</taxon>
        <taxon>Pterygota</taxon>
        <taxon>Neoptera</taxon>
        <taxon>Polyneoptera</taxon>
        <taxon>Phasmatodea</taxon>
        <taxon>Timematodea</taxon>
        <taxon>Timematoidea</taxon>
        <taxon>Timematidae</taxon>
        <taxon>Timema</taxon>
    </lineage>
</organism>
<reference evidence="1" key="1">
    <citation type="submission" date="2020-11" db="EMBL/GenBank/DDBJ databases">
        <authorList>
            <person name="Tran Van P."/>
        </authorList>
    </citation>
    <scope>NUCLEOTIDE SEQUENCE</scope>
</reference>
<evidence type="ECO:0000313" key="1">
    <source>
        <dbReference type="EMBL" id="CAD7587801.1"/>
    </source>
</evidence>
<protein>
    <submittedName>
        <fullName evidence="1">Uncharacterized protein</fullName>
    </submittedName>
</protein>
<dbReference type="AlphaFoldDB" id="A0A7R9PIK7"/>
<gene>
    <name evidence="1" type="ORF">TGEB3V08_LOCUS1960</name>
</gene>
<proteinExistence type="predicted"/>
<accession>A0A7R9PIK7</accession>